<evidence type="ECO:0000256" key="1">
    <source>
        <dbReference type="ARBA" id="ARBA00005254"/>
    </source>
</evidence>
<protein>
    <submittedName>
        <fullName evidence="3">Enoyl-CoA hydratase</fullName>
    </submittedName>
</protein>
<keyword evidence="4" id="KW-1185">Reference proteome</keyword>
<dbReference type="InterPro" id="IPR029045">
    <property type="entry name" value="ClpP/crotonase-like_dom_sf"/>
</dbReference>
<dbReference type="Proteomes" id="UP000602050">
    <property type="component" value="Unassembled WGS sequence"/>
</dbReference>
<keyword evidence="2" id="KW-0456">Lyase</keyword>
<dbReference type="EMBL" id="BMEV01000005">
    <property type="protein sequence ID" value="GGH69942.1"/>
    <property type="molecule type" value="Genomic_DNA"/>
</dbReference>
<dbReference type="InterPro" id="IPR001753">
    <property type="entry name" value="Enoyl-CoA_hydra/iso"/>
</dbReference>
<dbReference type="SUPFAM" id="SSF52096">
    <property type="entry name" value="ClpP/crotonase"/>
    <property type="match status" value="1"/>
</dbReference>
<dbReference type="RefSeq" id="WP_188390736.1">
    <property type="nucleotide sequence ID" value="NZ_BMEV01000005.1"/>
</dbReference>
<reference evidence="3" key="2">
    <citation type="submission" date="2020-09" db="EMBL/GenBank/DDBJ databases">
        <authorList>
            <person name="Sun Q."/>
            <person name="Zhou Y."/>
        </authorList>
    </citation>
    <scope>NUCLEOTIDE SEQUENCE</scope>
    <source>
        <strain evidence="3">CGMCC 1.12360</strain>
    </source>
</reference>
<comment type="similarity">
    <text evidence="1">Belongs to the enoyl-CoA hydratase/isomerase family.</text>
</comment>
<dbReference type="GO" id="GO:0006635">
    <property type="term" value="P:fatty acid beta-oxidation"/>
    <property type="evidence" value="ECO:0007669"/>
    <property type="project" value="TreeGrafter"/>
</dbReference>
<evidence type="ECO:0000313" key="4">
    <source>
        <dbReference type="Proteomes" id="UP000602050"/>
    </source>
</evidence>
<dbReference type="Gene3D" id="1.10.12.10">
    <property type="entry name" value="Lyase 2-enoyl-coa Hydratase, Chain A, domain 2"/>
    <property type="match status" value="1"/>
</dbReference>
<dbReference type="Pfam" id="PF00378">
    <property type="entry name" value="ECH_1"/>
    <property type="match status" value="1"/>
</dbReference>
<dbReference type="GO" id="GO:0016829">
    <property type="term" value="F:lyase activity"/>
    <property type="evidence" value="ECO:0007669"/>
    <property type="project" value="UniProtKB-KW"/>
</dbReference>
<dbReference type="InterPro" id="IPR014748">
    <property type="entry name" value="Enoyl-CoA_hydra_C"/>
</dbReference>
<accession>A0A8J2ZP43</accession>
<dbReference type="FunFam" id="3.90.226.10:FF:000009">
    <property type="entry name" value="Carnitinyl-CoA dehydratase"/>
    <property type="match status" value="1"/>
</dbReference>
<dbReference type="AlphaFoldDB" id="A0A8J2ZP43"/>
<sequence>MTTVNTKRNGAVFEIELNRPEKLNALNKDLALDLAKAVDEAKNDPDVRAVILYGSGKAFSAGGDLKDFGIDVSDPLQVKEFLQKGHEAVLGLYNMEKPVIAAVHGAAVGAGCNLAFACDIIIADETAAFSEIFCKVGALPDFGGLYFLPQKVGMHVAAELIFTGRMVKAEEAKELGLINRIVKEGEALAEARKFAEQLAQGPTKTLGMAKRILHQAPYMSLEDVLQLEAYSQAVTFQSEDFKEGRNAFLEKRAPEFRGR</sequence>
<dbReference type="CDD" id="cd06558">
    <property type="entry name" value="crotonase-like"/>
    <property type="match status" value="1"/>
</dbReference>
<organism evidence="3 4">
    <name type="scientific">Compostibacillus humi</name>
    <dbReference type="NCBI Taxonomy" id="1245525"/>
    <lineage>
        <taxon>Bacteria</taxon>
        <taxon>Bacillati</taxon>
        <taxon>Bacillota</taxon>
        <taxon>Bacilli</taxon>
        <taxon>Bacillales</taxon>
        <taxon>Bacillaceae</taxon>
        <taxon>Compostibacillus</taxon>
    </lineage>
</organism>
<comment type="caution">
    <text evidence="3">The sequence shown here is derived from an EMBL/GenBank/DDBJ whole genome shotgun (WGS) entry which is preliminary data.</text>
</comment>
<dbReference type="PANTHER" id="PTHR11941:SF133">
    <property type="entry name" value="1,2-EPOXYPHENYLACETYL-COA ISOMERASE"/>
    <property type="match status" value="1"/>
</dbReference>
<evidence type="ECO:0000256" key="2">
    <source>
        <dbReference type="ARBA" id="ARBA00023239"/>
    </source>
</evidence>
<evidence type="ECO:0000313" key="3">
    <source>
        <dbReference type="EMBL" id="GGH69942.1"/>
    </source>
</evidence>
<name>A0A8J2ZP43_9BACI</name>
<dbReference type="Gene3D" id="3.90.226.10">
    <property type="entry name" value="2-enoyl-CoA Hydratase, Chain A, domain 1"/>
    <property type="match status" value="1"/>
</dbReference>
<reference evidence="3" key="1">
    <citation type="journal article" date="2014" name="Int. J. Syst. Evol. Microbiol.">
        <title>Complete genome sequence of Corynebacterium casei LMG S-19264T (=DSM 44701T), isolated from a smear-ripened cheese.</title>
        <authorList>
            <consortium name="US DOE Joint Genome Institute (JGI-PGF)"/>
            <person name="Walter F."/>
            <person name="Albersmeier A."/>
            <person name="Kalinowski J."/>
            <person name="Ruckert C."/>
        </authorList>
    </citation>
    <scope>NUCLEOTIDE SEQUENCE</scope>
    <source>
        <strain evidence="3">CGMCC 1.12360</strain>
    </source>
</reference>
<dbReference type="PANTHER" id="PTHR11941">
    <property type="entry name" value="ENOYL-COA HYDRATASE-RELATED"/>
    <property type="match status" value="1"/>
</dbReference>
<gene>
    <name evidence="3" type="ORF">GCM10010978_04380</name>
</gene>
<proteinExistence type="inferred from homology"/>